<dbReference type="EMBL" id="CP003563">
    <property type="protein sequence ID" value="AFL48997.1"/>
    <property type="molecule type" value="Genomic_DNA"/>
</dbReference>
<dbReference type="KEGG" id="sfd:USDA257_c04000"/>
<organism evidence="1 2">
    <name type="scientific">Sinorhizobium fredii (strain USDA 257)</name>
    <dbReference type="NCBI Taxonomy" id="1185652"/>
    <lineage>
        <taxon>Bacteria</taxon>
        <taxon>Pseudomonadati</taxon>
        <taxon>Pseudomonadota</taxon>
        <taxon>Alphaproteobacteria</taxon>
        <taxon>Hyphomicrobiales</taxon>
        <taxon>Rhizobiaceae</taxon>
        <taxon>Sinorhizobium/Ensifer group</taxon>
        <taxon>Sinorhizobium</taxon>
    </lineage>
</organism>
<dbReference type="eggNOG" id="ENOG50312RJ">
    <property type="taxonomic scope" value="Bacteria"/>
</dbReference>
<gene>
    <name evidence="1" type="ORF">USDA257_c04000</name>
</gene>
<evidence type="ECO:0000313" key="1">
    <source>
        <dbReference type="EMBL" id="AFL48997.1"/>
    </source>
</evidence>
<dbReference type="RefSeq" id="WP_014761191.1">
    <property type="nucleotide sequence ID" value="NC_018000.1"/>
</dbReference>
<dbReference type="Proteomes" id="UP000006180">
    <property type="component" value="Chromosome"/>
</dbReference>
<sequence>MKNQTIEFAGEAVGALMPDDGQLRFVAVKYSVWPLDGRRFATAEEALRAVAALHVLRQRGPIGTRAAPTDHCEAVGTAGAH</sequence>
<evidence type="ECO:0000313" key="2">
    <source>
        <dbReference type="Proteomes" id="UP000006180"/>
    </source>
</evidence>
<proteinExistence type="predicted"/>
<name>I3WZE1_SINF2</name>
<dbReference type="HOGENOM" id="CLU_2555931_0_0_5"/>
<dbReference type="STRING" id="1185652.USDA257_c04000"/>
<accession>I3WZE1</accession>
<reference evidence="1 2" key="1">
    <citation type="journal article" date="2012" name="J. Bacteriol.">
        <title>Complete genome sequence of the broad-host-range strain Sinorhizobium fredii USDA257.</title>
        <authorList>
            <person name="Schuldes J."/>
            <person name="Rodriguez Orbegoso M."/>
            <person name="Schmeisser C."/>
            <person name="Krishnan H.B."/>
            <person name="Daniel R."/>
            <person name="Streit W.R."/>
        </authorList>
    </citation>
    <scope>NUCLEOTIDE SEQUENCE [LARGE SCALE GENOMIC DNA]</scope>
    <source>
        <strain evidence="1 2">USDA 257</strain>
    </source>
</reference>
<dbReference type="AlphaFoldDB" id="I3WZE1"/>
<dbReference type="PATRIC" id="fig|1185652.3.peg.413"/>
<protein>
    <submittedName>
        <fullName evidence="1">Uncharacterized protein</fullName>
    </submittedName>
</protein>